<dbReference type="PANTHER" id="PTHR45947:SF3">
    <property type="entry name" value="SULFOQUINOVOSYL TRANSFERASE SQD2"/>
    <property type="match status" value="1"/>
</dbReference>
<dbReference type="InterPro" id="IPR001296">
    <property type="entry name" value="Glyco_trans_1"/>
</dbReference>
<protein>
    <submittedName>
        <fullName evidence="3">Glycosyl transferase group 1</fullName>
    </submittedName>
</protein>
<accession>E0I751</accession>
<dbReference type="Gene3D" id="3.40.50.2000">
    <property type="entry name" value="Glycogen Phosphorylase B"/>
    <property type="match status" value="2"/>
</dbReference>
<dbReference type="SUPFAM" id="SSF53756">
    <property type="entry name" value="UDP-Glycosyltransferase/glycogen phosphorylase"/>
    <property type="match status" value="1"/>
</dbReference>
<feature type="domain" description="Glycosyl transferase family 1" evidence="1">
    <location>
        <begin position="256"/>
        <end position="306"/>
    </location>
</feature>
<proteinExistence type="predicted"/>
<name>E0I751_9BACL</name>
<reference evidence="3 4" key="1">
    <citation type="submission" date="2010-07" db="EMBL/GenBank/DDBJ databases">
        <title>The draft genome of Paenibacillus curdlanolyticus YK9.</title>
        <authorList>
            <consortium name="US DOE Joint Genome Institute (JGI-PGF)"/>
            <person name="Lucas S."/>
            <person name="Copeland A."/>
            <person name="Lapidus A."/>
            <person name="Cheng J.-F."/>
            <person name="Bruce D."/>
            <person name="Goodwin L."/>
            <person name="Pitluck S."/>
            <person name="Land M.L."/>
            <person name="Hauser L."/>
            <person name="Chang Y.-J."/>
            <person name="Jeffries C."/>
            <person name="Anderson I.J."/>
            <person name="Johnson E."/>
            <person name="Loganathan U."/>
            <person name="Mulhopadhyay B."/>
            <person name="Kyrpides N."/>
            <person name="Woyke T.J."/>
        </authorList>
    </citation>
    <scope>NUCLEOTIDE SEQUENCE [LARGE SCALE GENOMIC DNA]</scope>
    <source>
        <strain evidence="3 4">YK9</strain>
    </source>
</reference>
<evidence type="ECO:0000313" key="3">
    <source>
        <dbReference type="EMBL" id="EFM11867.1"/>
    </source>
</evidence>
<dbReference type="PANTHER" id="PTHR45947">
    <property type="entry name" value="SULFOQUINOVOSYL TRANSFERASE SQD2"/>
    <property type="match status" value="1"/>
</dbReference>
<dbReference type="eggNOG" id="COG0438">
    <property type="taxonomic scope" value="Bacteria"/>
</dbReference>
<dbReference type="OrthoDB" id="9802525at2"/>
<evidence type="ECO:0000313" key="4">
    <source>
        <dbReference type="Proteomes" id="UP000005387"/>
    </source>
</evidence>
<dbReference type="EMBL" id="AEDD01000003">
    <property type="protein sequence ID" value="EFM11867.1"/>
    <property type="molecule type" value="Genomic_DNA"/>
</dbReference>
<dbReference type="RefSeq" id="WP_006037486.1">
    <property type="nucleotide sequence ID" value="NZ_AEDD01000003.1"/>
</dbReference>
<dbReference type="STRING" id="717606.PaecuDRAFT_1475"/>
<dbReference type="Proteomes" id="UP000005387">
    <property type="component" value="Unassembled WGS sequence"/>
</dbReference>
<evidence type="ECO:0000259" key="1">
    <source>
        <dbReference type="Pfam" id="PF00534"/>
    </source>
</evidence>
<gene>
    <name evidence="3" type="ORF">PaecuDRAFT_1475</name>
</gene>
<dbReference type="InterPro" id="IPR028098">
    <property type="entry name" value="Glyco_trans_4-like_N"/>
</dbReference>
<dbReference type="GO" id="GO:0016757">
    <property type="term" value="F:glycosyltransferase activity"/>
    <property type="evidence" value="ECO:0007669"/>
    <property type="project" value="TreeGrafter"/>
</dbReference>
<dbReference type="InterPro" id="IPR050194">
    <property type="entry name" value="Glycosyltransferase_grp1"/>
</dbReference>
<dbReference type="Pfam" id="PF00534">
    <property type="entry name" value="Glycos_transf_1"/>
    <property type="match status" value="1"/>
</dbReference>
<dbReference type="CDD" id="cd03801">
    <property type="entry name" value="GT4_PimA-like"/>
    <property type="match status" value="1"/>
</dbReference>
<dbReference type="AlphaFoldDB" id="E0I751"/>
<organism evidence="3 4">
    <name type="scientific">Paenibacillus curdlanolyticus YK9</name>
    <dbReference type="NCBI Taxonomy" id="717606"/>
    <lineage>
        <taxon>Bacteria</taxon>
        <taxon>Bacillati</taxon>
        <taxon>Bacillota</taxon>
        <taxon>Bacilli</taxon>
        <taxon>Bacillales</taxon>
        <taxon>Paenibacillaceae</taxon>
        <taxon>Paenibacillus</taxon>
    </lineage>
</organism>
<dbReference type="Pfam" id="PF13439">
    <property type="entry name" value="Glyco_transf_4"/>
    <property type="match status" value="1"/>
</dbReference>
<evidence type="ECO:0000259" key="2">
    <source>
        <dbReference type="Pfam" id="PF13439"/>
    </source>
</evidence>
<keyword evidence="4" id="KW-1185">Reference proteome</keyword>
<keyword evidence="3" id="KW-0808">Transferase</keyword>
<sequence>MKFLLVQNTTFVPTLGGANKANRALMEQLAANGHSCMVIAPGVSKVQGIASRERFTEELDARGIQAISSAQADTFFSNQVEVHALVSNAFFRNVMKEKIQAFQPDLILVSSEDPAQVLLATALELSRKVIYICHTTLALPFGPDCAYESKAQKELLQKAAAVITVSEYLKDYLSRWGGISSEVISFPVYGNIKGSNVADFDKGYVTMINPSSIKGISIFTSLAERFPMHSFAAVPTWATTAQDLAVLRNVPNVTILEPRDNVSEIFERSKVLLVPSLWGEAFGQVAVEAMLHGIPVLSSDVGGLKEAKLGVSYSIPVVPIKEYTEQFDDRMIPIPVVPEQPLEQWEQSLQELLESRKHYQEVSVQSHAAAKKFVEQIHIGTFETVFMHLNERLSDTATEIEVDAEGSVNGSGSVSRLPSNLSADKKDLLMARLLEKMRSNKY</sequence>
<feature type="domain" description="Glycosyltransferase subfamily 4-like N-terminal" evidence="2">
    <location>
        <begin position="16"/>
        <end position="182"/>
    </location>
</feature>